<dbReference type="PANTHER" id="PTHR31044">
    <property type="entry name" value="BETA-1,3 GLUCANASE"/>
    <property type="match status" value="1"/>
</dbReference>
<dbReference type="Pfam" id="PF07983">
    <property type="entry name" value="X8"/>
    <property type="match status" value="1"/>
</dbReference>
<evidence type="ECO:0000256" key="2">
    <source>
        <dbReference type="SAM" id="Phobius"/>
    </source>
</evidence>
<dbReference type="FunFam" id="1.20.58.1040:FF:000002">
    <property type="entry name" value="Glucan endo-1,3-beta-glucosidase 8"/>
    <property type="match status" value="1"/>
</dbReference>
<dbReference type="InterPro" id="IPR044788">
    <property type="entry name" value="X8_dom_prot"/>
</dbReference>
<dbReference type="InterPro" id="IPR012946">
    <property type="entry name" value="X8"/>
</dbReference>
<feature type="transmembrane region" description="Helical" evidence="2">
    <location>
        <begin position="122"/>
        <end position="145"/>
    </location>
</feature>
<keyword evidence="5" id="KW-1185">Reference proteome</keyword>
<keyword evidence="2" id="KW-0812">Transmembrane</keyword>
<protein>
    <recommendedName>
        <fullName evidence="3">X8 domain-containing protein</fullName>
    </recommendedName>
</protein>
<evidence type="ECO:0000256" key="1">
    <source>
        <dbReference type="ARBA" id="ARBA00022729"/>
    </source>
</evidence>
<dbReference type="GO" id="GO:0009506">
    <property type="term" value="C:plasmodesma"/>
    <property type="evidence" value="ECO:0007669"/>
    <property type="project" value="UniProtKB-ARBA"/>
</dbReference>
<gene>
    <name evidence="4" type="ORF">H5410_023130</name>
</gene>
<dbReference type="EMBL" id="JACXVP010000004">
    <property type="protein sequence ID" value="KAG5611849.1"/>
    <property type="molecule type" value="Genomic_DNA"/>
</dbReference>
<evidence type="ECO:0000313" key="5">
    <source>
        <dbReference type="Proteomes" id="UP000824120"/>
    </source>
</evidence>
<dbReference type="PANTHER" id="PTHR31044:SF126">
    <property type="entry name" value="GLYCOSYL HYDROLASE FAMILY 17 PROTEIN"/>
    <property type="match status" value="1"/>
</dbReference>
<dbReference type="AlphaFoldDB" id="A0A9J5ZFZ7"/>
<reference evidence="4 5" key="1">
    <citation type="submission" date="2020-09" db="EMBL/GenBank/DDBJ databases">
        <title>De no assembly of potato wild relative species, Solanum commersonii.</title>
        <authorList>
            <person name="Cho K."/>
        </authorList>
    </citation>
    <scope>NUCLEOTIDE SEQUENCE [LARGE SCALE GENOMIC DNA]</scope>
    <source>
        <strain evidence="4">LZ3.2</strain>
        <tissue evidence="4">Leaf</tissue>
    </source>
</reference>
<feature type="domain" description="X8" evidence="3">
    <location>
        <begin position="32"/>
        <end position="115"/>
    </location>
</feature>
<keyword evidence="2" id="KW-0472">Membrane</keyword>
<sequence length="164" mass="18560">MMENLNFQWILQDKDMRQCLLVQKMLKYLENKWCVLNKYAEDIGKLPSSVQYACSRSDCTAVDYGGSCNKLDGDGNVSYAFNMYFQMNGQDVESCIFDGLAQIVEKDASVDNCLFPIGLESVGVRIGLDAILNTLVGFFLFLTLLKNKIIKFAFQCHVLDICFV</sequence>
<name>A0A9J5ZFZ7_SOLCO</name>
<evidence type="ECO:0000313" key="4">
    <source>
        <dbReference type="EMBL" id="KAG5611849.1"/>
    </source>
</evidence>
<keyword evidence="1" id="KW-0732">Signal</keyword>
<organism evidence="4 5">
    <name type="scientific">Solanum commersonii</name>
    <name type="common">Commerson's wild potato</name>
    <name type="synonym">Commerson's nightshade</name>
    <dbReference type="NCBI Taxonomy" id="4109"/>
    <lineage>
        <taxon>Eukaryota</taxon>
        <taxon>Viridiplantae</taxon>
        <taxon>Streptophyta</taxon>
        <taxon>Embryophyta</taxon>
        <taxon>Tracheophyta</taxon>
        <taxon>Spermatophyta</taxon>
        <taxon>Magnoliopsida</taxon>
        <taxon>eudicotyledons</taxon>
        <taxon>Gunneridae</taxon>
        <taxon>Pentapetalae</taxon>
        <taxon>asterids</taxon>
        <taxon>lamiids</taxon>
        <taxon>Solanales</taxon>
        <taxon>Solanaceae</taxon>
        <taxon>Solanoideae</taxon>
        <taxon>Solaneae</taxon>
        <taxon>Solanum</taxon>
    </lineage>
</organism>
<accession>A0A9J5ZFZ7</accession>
<proteinExistence type="predicted"/>
<comment type="caution">
    <text evidence="4">The sequence shown here is derived from an EMBL/GenBank/DDBJ whole genome shotgun (WGS) entry which is preliminary data.</text>
</comment>
<dbReference type="SMART" id="SM00768">
    <property type="entry name" value="X8"/>
    <property type="match status" value="1"/>
</dbReference>
<dbReference type="Gene3D" id="1.20.58.1040">
    <property type="match status" value="1"/>
</dbReference>
<dbReference type="Proteomes" id="UP000824120">
    <property type="component" value="Chromosome 4"/>
</dbReference>
<keyword evidence="2" id="KW-1133">Transmembrane helix</keyword>
<dbReference type="OrthoDB" id="1737460at2759"/>
<evidence type="ECO:0000259" key="3">
    <source>
        <dbReference type="SMART" id="SM00768"/>
    </source>
</evidence>